<feature type="region of interest" description="Disordered" evidence="1">
    <location>
        <begin position="53"/>
        <end position="82"/>
    </location>
</feature>
<keyword evidence="3" id="KW-1185">Reference proteome</keyword>
<accession>A0A0D5NMB1</accession>
<evidence type="ECO:0000313" key="2">
    <source>
        <dbReference type="EMBL" id="AJY76406.1"/>
    </source>
</evidence>
<dbReference type="HOGENOM" id="CLU_2555053_0_0_9"/>
<protein>
    <recommendedName>
        <fullName evidence="4">Lipoprotein</fullName>
    </recommendedName>
</protein>
<evidence type="ECO:0008006" key="4">
    <source>
        <dbReference type="Google" id="ProtNLM"/>
    </source>
</evidence>
<evidence type="ECO:0000313" key="3">
    <source>
        <dbReference type="Proteomes" id="UP000032633"/>
    </source>
</evidence>
<dbReference type="AlphaFoldDB" id="A0A0D5NMB1"/>
<sequence length="82" mass="8694">MLRFGLLAAVIVGTGGCGWGVFYPVAKVQSEGDAALGSVTQSVRESVYPETVRSSLYEETGSRPQPASPGRKSEHKILPAEE</sequence>
<evidence type="ECO:0000256" key="1">
    <source>
        <dbReference type="SAM" id="MobiDB-lite"/>
    </source>
</evidence>
<proteinExistence type="predicted"/>
<reference evidence="3" key="2">
    <citation type="submission" date="2015-03" db="EMBL/GenBank/DDBJ databases">
        <title>Genome sequence of Paenibacillus beijingensis strain DSM 24997T.</title>
        <authorList>
            <person name="Kwak Y."/>
            <person name="Shin J.-H."/>
        </authorList>
    </citation>
    <scope>NUCLEOTIDE SEQUENCE [LARGE SCALE GENOMIC DNA]</scope>
    <source>
        <strain evidence="3">DSM 24997</strain>
    </source>
</reference>
<dbReference type="PROSITE" id="PS51257">
    <property type="entry name" value="PROKAR_LIPOPROTEIN"/>
    <property type="match status" value="1"/>
</dbReference>
<dbReference type="Proteomes" id="UP000032633">
    <property type="component" value="Chromosome"/>
</dbReference>
<dbReference type="KEGG" id="pbj:VN24_19835"/>
<gene>
    <name evidence="2" type="ORF">VN24_19835</name>
</gene>
<feature type="compositionally biased region" description="Basic and acidic residues" evidence="1">
    <location>
        <begin position="71"/>
        <end position="82"/>
    </location>
</feature>
<organism evidence="2 3">
    <name type="scientific">Paenibacillus beijingensis</name>
    <dbReference type="NCBI Taxonomy" id="1126833"/>
    <lineage>
        <taxon>Bacteria</taxon>
        <taxon>Bacillati</taxon>
        <taxon>Bacillota</taxon>
        <taxon>Bacilli</taxon>
        <taxon>Bacillales</taxon>
        <taxon>Paenibacillaceae</taxon>
        <taxon>Paenibacillus</taxon>
    </lineage>
</organism>
<name>A0A0D5NMB1_9BACL</name>
<dbReference type="PATRIC" id="fig|1126833.4.peg.4367"/>
<dbReference type="EMBL" id="CP011058">
    <property type="protein sequence ID" value="AJY76406.1"/>
    <property type="molecule type" value="Genomic_DNA"/>
</dbReference>
<reference evidence="2 3" key="1">
    <citation type="journal article" date="2015" name="J. Biotechnol.">
        <title>Complete genome sequence of Paenibacillus beijingensis 7188(T) (=DSM 24997(T)), a novel rhizobacterium from jujube garden soil.</title>
        <authorList>
            <person name="Kwak Y."/>
            <person name="Shin J.H."/>
        </authorList>
    </citation>
    <scope>NUCLEOTIDE SEQUENCE [LARGE SCALE GENOMIC DNA]</scope>
    <source>
        <strain evidence="2 3">DSM 24997</strain>
    </source>
</reference>